<evidence type="ECO:0000313" key="11">
    <source>
        <dbReference type="RefSeq" id="XP_032813633.1"/>
    </source>
</evidence>
<organism evidence="10 12">
    <name type="scientific">Petromyzon marinus</name>
    <name type="common">Sea lamprey</name>
    <dbReference type="NCBI Taxonomy" id="7757"/>
    <lineage>
        <taxon>Eukaryota</taxon>
        <taxon>Metazoa</taxon>
        <taxon>Chordata</taxon>
        <taxon>Craniata</taxon>
        <taxon>Vertebrata</taxon>
        <taxon>Cyclostomata</taxon>
        <taxon>Hyperoartia</taxon>
        <taxon>Petromyzontiformes</taxon>
        <taxon>Petromyzontidae</taxon>
        <taxon>Petromyzon</taxon>
    </lineage>
</organism>
<dbReference type="PROSITE" id="PS50157">
    <property type="entry name" value="ZINC_FINGER_C2H2_2"/>
    <property type="match status" value="1"/>
</dbReference>
<keyword evidence="2" id="KW-0479">Metal-binding</keyword>
<dbReference type="GO" id="GO:0008270">
    <property type="term" value="F:zinc ion binding"/>
    <property type="evidence" value="ECO:0007669"/>
    <property type="project" value="UniProtKB-KW"/>
</dbReference>
<feature type="compositionally biased region" description="Basic residues" evidence="8">
    <location>
        <begin position="370"/>
        <end position="382"/>
    </location>
</feature>
<feature type="compositionally biased region" description="Polar residues" evidence="8">
    <location>
        <begin position="196"/>
        <end position="213"/>
    </location>
</feature>
<evidence type="ECO:0000256" key="5">
    <source>
        <dbReference type="ARBA" id="ARBA00022833"/>
    </source>
</evidence>
<dbReference type="Gene3D" id="3.30.160.60">
    <property type="entry name" value="Classic Zinc Finger"/>
    <property type="match status" value="1"/>
</dbReference>
<dbReference type="GO" id="GO:0005634">
    <property type="term" value="C:nucleus"/>
    <property type="evidence" value="ECO:0007669"/>
    <property type="project" value="UniProtKB-SubCell"/>
</dbReference>
<evidence type="ECO:0000313" key="10">
    <source>
        <dbReference type="Proteomes" id="UP001318040"/>
    </source>
</evidence>
<evidence type="ECO:0000256" key="4">
    <source>
        <dbReference type="ARBA" id="ARBA00022771"/>
    </source>
</evidence>
<keyword evidence="6" id="KW-0539">Nucleus</keyword>
<dbReference type="SUPFAM" id="SSF57667">
    <property type="entry name" value="beta-beta-alpha zinc fingers"/>
    <property type="match status" value="1"/>
</dbReference>
<comment type="subcellular location">
    <subcellularLocation>
        <location evidence="1">Nucleus</location>
    </subcellularLocation>
</comment>
<dbReference type="AlphaFoldDB" id="A0AAJ7T9A5"/>
<feature type="compositionally biased region" description="Gly residues" evidence="8">
    <location>
        <begin position="170"/>
        <end position="188"/>
    </location>
</feature>
<feature type="region of interest" description="Disordered" evidence="8">
    <location>
        <begin position="159"/>
        <end position="213"/>
    </location>
</feature>
<dbReference type="PROSITE" id="PS00028">
    <property type="entry name" value="ZINC_FINGER_C2H2_1"/>
    <property type="match status" value="2"/>
</dbReference>
<gene>
    <name evidence="11 12" type="primary">LOC116944196</name>
</gene>
<dbReference type="InterPro" id="IPR036236">
    <property type="entry name" value="Znf_C2H2_sf"/>
</dbReference>
<evidence type="ECO:0000313" key="12">
    <source>
        <dbReference type="RefSeq" id="XP_032813703.1"/>
    </source>
</evidence>
<feature type="domain" description="C2H2-type" evidence="9">
    <location>
        <begin position="345"/>
        <end position="373"/>
    </location>
</feature>
<evidence type="ECO:0000256" key="2">
    <source>
        <dbReference type="ARBA" id="ARBA00022723"/>
    </source>
</evidence>
<dbReference type="Proteomes" id="UP001318040">
    <property type="component" value="Chromosome 1"/>
</dbReference>
<evidence type="ECO:0000256" key="3">
    <source>
        <dbReference type="ARBA" id="ARBA00022737"/>
    </source>
</evidence>
<keyword evidence="10" id="KW-1185">Reference proteome</keyword>
<accession>A0AAJ7T9A5</accession>
<feature type="region of interest" description="Disordered" evidence="8">
    <location>
        <begin position="315"/>
        <end position="338"/>
    </location>
</feature>
<evidence type="ECO:0000256" key="6">
    <source>
        <dbReference type="ARBA" id="ARBA00023242"/>
    </source>
</evidence>
<evidence type="ECO:0000256" key="1">
    <source>
        <dbReference type="ARBA" id="ARBA00004123"/>
    </source>
</evidence>
<reference evidence="11 12" key="1">
    <citation type="submission" date="2025-04" db="UniProtKB">
        <authorList>
            <consortium name="RefSeq"/>
        </authorList>
    </citation>
    <scope>IDENTIFICATION</scope>
    <source>
        <tissue evidence="11 12">Sperm</tissue>
    </source>
</reference>
<dbReference type="RefSeq" id="XP_032813703.1">
    <property type="nucleotide sequence ID" value="XM_032957812.1"/>
</dbReference>
<reference evidence="10" key="2">
    <citation type="submission" date="2025-05" db="UniProtKB">
        <authorList>
            <consortium name="RefSeq"/>
        </authorList>
    </citation>
    <scope>NUCLEOTIDE SEQUENCE [LARGE SCALE GENOMIC DNA]</scope>
</reference>
<name>A0AAJ7T9A5_PETMA</name>
<evidence type="ECO:0000256" key="7">
    <source>
        <dbReference type="PROSITE-ProRule" id="PRU00042"/>
    </source>
</evidence>
<protein>
    <submittedName>
        <fullName evidence="11 12">Uncharacterized protein LOC116944196</fullName>
    </submittedName>
</protein>
<feature type="region of interest" description="Disordered" evidence="8">
    <location>
        <begin position="370"/>
        <end position="389"/>
    </location>
</feature>
<keyword evidence="4 7" id="KW-0863">Zinc-finger</keyword>
<dbReference type="SMART" id="SM00355">
    <property type="entry name" value="ZnF_C2H2"/>
    <property type="match status" value="3"/>
</dbReference>
<keyword evidence="5" id="KW-0862">Zinc</keyword>
<evidence type="ECO:0000259" key="9">
    <source>
        <dbReference type="PROSITE" id="PS50157"/>
    </source>
</evidence>
<feature type="compositionally biased region" description="Low complexity" evidence="8">
    <location>
        <begin position="317"/>
        <end position="337"/>
    </location>
</feature>
<dbReference type="PANTHER" id="PTHR24406">
    <property type="entry name" value="TRANSCRIPTIONAL REPRESSOR CTCFL-RELATED"/>
    <property type="match status" value="1"/>
</dbReference>
<evidence type="ECO:0000256" key="8">
    <source>
        <dbReference type="SAM" id="MobiDB-lite"/>
    </source>
</evidence>
<sequence>MACAVATGPTPVIASITLEPTGDFPAWLETQGVNAEVARAMDSELGIRDYGVLRACVGDGLVRAELLAAARDRLPFGFYAVLRRFVAELYWLDESGAPSRLLQAEAGGGVCGASGNSGGGSSRRRGVDDELKDIFAKMVTGLSRELSLTMQRLHQVDGGATGDAGNAGAEAGGDVGDGVGQGGDGGRTSGILWEAGSSQSSPTRDSEYANSTAVSDMPGENLLAVSFHDPPVIIQDEHSIKLEHVDVRQDTLIPMRDEPSIKLEPVDVNQGPSNCLPVLEAVDCPDFFTITATASSNHSSLRKRKTKMLVGGANDLSGGATASDAQGSGTGGATTTRRCGKARPHKCPLCLRHFTSVHLLMEHLLSQHHWQRQKQQRQKRQGQRQGQRQGLQRHHCTVCGRTFQSLLVATQHMMKHQCGEKLYRCCACGRGYRQMAGLRYHNGRCPGVAKT</sequence>
<keyword evidence="3" id="KW-0677">Repeat</keyword>
<dbReference type="KEGG" id="pmrn:116944196"/>
<proteinExistence type="predicted"/>
<dbReference type="RefSeq" id="XP_032813633.1">
    <property type="nucleotide sequence ID" value="XM_032957742.1"/>
</dbReference>
<dbReference type="InterPro" id="IPR013087">
    <property type="entry name" value="Znf_C2H2_type"/>
</dbReference>
<dbReference type="InterPro" id="IPR050888">
    <property type="entry name" value="ZnF_C2H2-type_TF"/>
</dbReference>